<proteinExistence type="inferred from homology"/>
<dbReference type="Pfam" id="PF14322">
    <property type="entry name" value="SusD-like_3"/>
    <property type="match status" value="1"/>
</dbReference>
<sequence>MNIITKYIALSSLTLILLSACDKDLLNVTPTDRISTDAIESDTAVLEAFITNRYIGERIIANEADGTNPGFGRGFEYALWSSITDESMYTNDDNTWLIVRGQLSPENTGITGSLWARSYRSIRECNYALDVLSRITMSAARKSRLQGELQFIRAFRYHDLIRNFGRVVLLGDKVYNLQDDLTVPELFDRKTLQEGMDYVLAQLDEAAAKLPEDNNDNSWMAGRATKGAALALKSRLALYSASPLYNTGSWADAVTAAWDVIALNKYSLYTGGYGNLFIQDRNTETIFARYYTRNANHVAMEIANGPNGYGGWGGNTPYQNLVDAYQMRNGQAPFLANGSVNAASGYDASNPYANRDPRFDATILHNGSTYRGRAVETFVPGGRDSQQGNDNWNTSKTGYYLRKYMNDEYPLQNPWGFAGFQPWNYFRYAEILLNYAEAANEAYGPDVTPAGASMSAREALNMVRARPSVDMPAVPMGRSREDFRLDIRYERRVELAFEEHRFYDVRRWMIAQETENQPAYGITITKSGDNFTYTRKEALSGRVFSQKHYWLPIPRTEILASGGQLEQNAGY</sequence>
<keyword evidence="4" id="KW-0472">Membrane</keyword>
<accession>A0ABY7WFY0</accession>
<dbReference type="InterPro" id="IPR011990">
    <property type="entry name" value="TPR-like_helical_dom_sf"/>
</dbReference>
<dbReference type="EMBL" id="CP117880">
    <property type="protein sequence ID" value="WDF68375.1"/>
    <property type="molecule type" value="Genomic_DNA"/>
</dbReference>
<organism evidence="8 9">
    <name type="scientific">Sphingobacterium oryzagri</name>
    <dbReference type="NCBI Taxonomy" id="3025669"/>
    <lineage>
        <taxon>Bacteria</taxon>
        <taxon>Pseudomonadati</taxon>
        <taxon>Bacteroidota</taxon>
        <taxon>Sphingobacteriia</taxon>
        <taxon>Sphingobacteriales</taxon>
        <taxon>Sphingobacteriaceae</taxon>
        <taxon>Sphingobacterium</taxon>
    </lineage>
</organism>
<evidence type="ECO:0000256" key="1">
    <source>
        <dbReference type="ARBA" id="ARBA00004442"/>
    </source>
</evidence>
<dbReference type="Proteomes" id="UP001221558">
    <property type="component" value="Chromosome"/>
</dbReference>
<evidence type="ECO:0000259" key="7">
    <source>
        <dbReference type="Pfam" id="PF14322"/>
    </source>
</evidence>
<evidence type="ECO:0000256" key="4">
    <source>
        <dbReference type="ARBA" id="ARBA00023136"/>
    </source>
</evidence>
<dbReference type="Pfam" id="PF07980">
    <property type="entry name" value="SusD_RagB"/>
    <property type="match status" value="1"/>
</dbReference>
<comment type="subcellular location">
    <subcellularLocation>
        <location evidence="1">Cell outer membrane</location>
    </subcellularLocation>
</comment>
<gene>
    <name evidence="8" type="ORF">PQ465_19035</name>
</gene>
<dbReference type="InterPro" id="IPR012944">
    <property type="entry name" value="SusD_RagB_dom"/>
</dbReference>
<keyword evidence="5" id="KW-0998">Cell outer membrane</keyword>
<dbReference type="SUPFAM" id="SSF48452">
    <property type="entry name" value="TPR-like"/>
    <property type="match status" value="1"/>
</dbReference>
<feature type="domain" description="RagB/SusD" evidence="6">
    <location>
        <begin position="283"/>
        <end position="571"/>
    </location>
</feature>
<evidence type="ECO:0000256" key="3">
    <source>
        <dbReference type="ARBA" id="ARBA00022729"/>
    </source>
</evidence>
<evidence type="ECO:0000259" key="6">
    <source>
        <dbReference type="Pfam" id="PF07980"/>
    </source>
</evidence>
<name>A0ABY7WFY0_9SPHI</name>
<feature type="domain" description="SusD-like N-terminal" evidence="7">
    <location>
        <begin position="80"/>
        <end position="238"/>
    </location>
</feature>
<dbReference type="Gene3D" id="1.25.40.390">
    <property type="match status" value="1"/>
</dbReference>
<evidence type="ECO:0000313" key="8">
    <source>
        <dbReference type="EMBL" id="WDF68375.1"/>
    </source>
</evidence>
<dbReference type="InterPro" id="IPR033985">
    <property type="entry name" value="SusD-like_N"/>
</dbReference>
<comment type="similarity">
    <text evidence="2">Belongs to the SusD family.</text>
</comment>
<protein>
    <submittedName>
        <fullName evidence="8">RagB/SusD family nutrient uptake outer membrane protein</fullName>
    </submittedName>
</protein>
<keyword evidence="3" id="KW-0732">Signal</keyword>
<dbReference type="PROSITE" id="PS51257">
    <property type="entry name" value="PROKAR_LIPOPROTEIN"/>
    <property type="match status" value="1"/>
</dbReference>
<evidence type="ECO:0000256" key="5">
    <source>
        <dbReference type="ARBA" id="ARBA00023237"/>
    </source>
</evidence>
<dbReference type="RefSeq" id="WP_274267108.1">
    <property type="nucleotide sequence ID" value="NZ_CP117880.1"/>
</dbReference>
<evidence type="ECO:0000313" key="9">
    <source>
        <dbReference type="Proteomes" id="UP001221558"/>
    </source>
</evidence>
<evidence type="ECO:0000256" key="2">
    <source>
        <dbReference type="ARBA" id="ARBA00006275"/>
    </source>
</evidence>
<reference evidence="8 9" key="1">
    <citation type="submission" date="2023-02" db="EMBL/GenBank/DDBJ databases">
        <title>Genome sequence of Sphingobacterium sp. KACC 22765.</title>
        <authorList>
            <person name="Kim S."/>
            <person name="Heo J."/>
            <person name="Kwon S.-W."/>
        </authorList>
    </citation>
    <scope>NUCLEOTIDE SEQUENCE [LARGE SCALE GENOMIC DNA]</scope>
    <source>
        <strain evidence="8 9">KACC 22765</strain>
    </source>
</reference>
<keyword evidence="9" id="KW-1185">Reference proteome</keyword>